<dbReference type="InterPro" id="IPR015991">
    <property type="entry name" value="TatD/YcfH-like"/>
</dbReference>
<evidence type="ECO:0000256" key="1">
    <source>
        <dbReference type="ARBA" id="ARBA00022723"/>
    </source>
</evidence>
<keyword evidence="2" id="KW-0378">Hydrolase</keyword>
<dbReference type="Pfam" id="PF01026">
    <property type="entry name" value="TatD_DNase"/>
    <property type="match status" value="1"/>
</dbReference>
<dbReference type="PIRSF" id="PIRSF005902">
    <property type="entry name" value="DNase_TatD"/>
    <property type="match status" value="1"/>
</dbReference>
<name>A0A1U7NHQ5_9FIRM</name>
<proteinExistence type="predicted"/>
<evidence type="ECO:0000256" key="2">
    <source>
        <dbReference type="ARBA" id="ARBA00022801"/>
    </source>
</evidence>
<dbReference type="GO" id="GO:0005829">
    <property type="term" value="C:cytosol"/>
    <property type="evidence" value="ECO:0007669"/>
    <property type="project" value="TreeGrafter"/>
</dbReference>
<dbReference type="FunFam" id="3.20.20.140:FF:000005">
    <property type="entry name" value="TatD family hydrolase"/>
    <property type="match status" value="1"/>
</dbReference>
<dbReference type="SUPFAM" id="SSF51556">
    <property type="entry name" value="Metallo-dependent hydrolases"/>
    <property type="match status" value="1"/>
</dbReference>
<reference evidence="4 5" key="1">
    <citation type="submission" date="2016-11" db="EMBL/GenBank/DDBJ databases">
        <title>Description of two novel members of the family Erysipelotrichaceae: Ileibacterium lipovorans gen. nov., sp. nov. and Dubosiella newyorkensis, gen. nov., sp. nov.</title>
        <authorList>
            <person name="Cox L.M."/>
            <person name="Sohn J."/>
            <person name="Tyrrell K.L."/>
            <person name="Citron D.M."/>
            <person name="Lawson P.A."/>
            <person name="Patel N.B."/>
            <person name="Iizumi T."/>
            <person name="Perez-Perez G.I."/>
            <person name="Goldstein E.J."/>
            <person name="Blaser M.J."/>
        </authorList>
    </citation>
    <scope>NUCLEOTIDE SEQUENCE [LARGE SCALE GENOMIC DNA]</scope>
    <source>
        <strain evidence="4 5">NYU-BL-A3</strain>
    </source>
</reference>
<evidence type="ECO:0000313" key="5">
    <source>
        <dbReference type="Proteomes" id="UP000186341"/>
    </source>
</evidence>
<keyword evidence="1 3" id="KW-0479">Metal-binding</keyword>
<dbReference type="EMBL" id="MPJW01000081">
    <property type="protein sequence ID" value="OLU41549.1"/>
    <property type="molecule type" value="Genomic_DNA"/>
</dbReference>
<dbReference type="Gene3D" id="3.20.20.140">
    <property type="entry name" value="Metal-dependent hydrolases"/>
    <property type="match status" value="1"/>
</dbReference>
<dbReference type="InterPro" id="IPR001130">
    <property type="entry name" value="TatD-like"/>
</dbReference>
<protein>
    <recommendedName>
        <fullName evidence="6">Hydrolase TatD</fullName>
    </recommendedName>
</protein>
<feature type="binding site" evidence="3">
    <location>
        <position position="204"/>
    </location>
    <ligand>
        <name>a divalent metal cation</name>
        <dbReference type="ChEBI" id="CHEBI:60240"/>
        <label>1</label>
    </ligand>
</feature>
<dbReference type="AlphaFoldDB" id="A0A1U7NHQ5"/>
<feature type="binding site" evidence="3">
    <location>
        <position position="10"/>
    </location>
    <ligand>
        <name>a divalent metal cation</name>
        <dbReference type="ChEBI" id="CHEBI:60240"/>
        <label>1</label>
    </ligand>
</feature>
<dbReference type="OrthoDB" id="9810005at2"/>
<dbReference type="RefSeq" id="WP_075818297.1">
    <property type="nucleotide sequence ID" value="NZ_CAPFLH010000103.1"/>
</dbReference>
<evidence type="ECO:0008006" key="6">
    <source>
        <dbReference type="Google" id="ProtNLM"/>
    </source>
</evidence>
<evidence type="ECO:0000256" key="3">
    <source>
        <dbReference type="PIRSR" id="PIRSR005902-1"/>
    </source>
</evidence>
<keyword evidence="5" id="KW-1185">Reference proteome</keyword>
<feature type="binding site" evidence="3">
    <location>
        <position position="8"/>
    </location>
    <ligand>
        <name>a divalent metal cation</name>
        <dbReference type="ChEBI" id="CHEBI:60240"/>
        <label>1</label>
    </ligand>
</feature>
<dbReference type="InterPro" id="IPR032466">
    <property type="entry name" value="Metal_Hydrolase"/>
</dbReference>
<dbReference type="PANTHER" id="PTHR46124">
    <property type="entry name" value="D-AMINOACYL-TRNA DEACYLASE"/>
    <property type="match status" value="1"/>
</dbReference>
<dbReference type="GO" id="GO:0004536">
    <property type="term" value="F:DNA nuclease activity"/>
    <property type="evidence" value="ECO:0007669"/>
    <property type="project" value="InterPro"/>
</dbReference>
<dbReference type="CDD" id="cd01310">
    <property type="entry name" value="TatD_DNAse"/>
    <property type="match status" value="1"/>
</dbReference>
<dbReference type="GO" id="GO:0016788">
    <property type="term" value="F:hydrolase activity, acting on ester bonds"/>
    <property type="evidence" value="ECO:0007669"/>
    <property type="project" value="InterPro"/>
</dbReference>
<dbReference type="GO" id="GO:0046872">
    <property type="term" value="F:metal ion binding"/>
    <property type="evidence" value="ECO:0007669"/>
    <property type="project" value="UniProtKB-KW"/>
</dbReference>
<dbReference type="Proteomes" id="UP000186341">
    <property type="component" value="Unassembled WGS sequence"/>
</dbReference>
<dbReference type="GeneID" id="82202231"/>
<sequence length="259" mass="29558">MVPYIDSHCHLTCDECYENVDELIEQAKAANVSKMMIICTNIEEFEKALPIRQKDPDTFKIAFGWYPEDALKVTKEDMEYLENAAKNHQIDVLGEIGLDYHNDKSYKDKQIQLFKDQIAIANKYNLPIAIHMREASGDCMDILKSDPKTRIIFHCYSGSAETLKEALKLNSLISFAGPITFKNNKQGPENVKICPADRILSETDSPYLAPVPKRGKRNQPAFVQYTVGKIAEIKEMDEEELKEQIEKNFDSLFAADQIQ</sequence>
<evidence type="ECO:0000313" key="4">
    <source>
        <dbReference type="EMBL" id="OLU41549.1"/>
    </source>
</evidence>
<accession>A0A1U7NHQ5</accession>
<organism evidence="4 5">
    <name type="scientific">Ileibacterium valens</name>
    <dbReference type="NCBI Taxonomy" id="1862668"/>
    <lineage>
        <taxon>Bacteria</taxon>
        <taxon>Bacillati</taxon>
        <taxon>Bacillota</taxon>
        <taxon>Erysipelotrichia</taxon>
        <taxon>Erysipelotrichales</taxon>
        <taxon>Erysipelotrichaceae</taxon>
        <taxon>Ileibacterium</taxon>
    </lineage>
</organism>
<gene>
    <name evidence="4" type="ORF">BO222_03195</name>
</gene>
<feature type="binding site" evidence="3">
    <location>
        <position position="131"/>
    </location>
    <ligand>
        <name>a divalent metal cation</name>
        <dbReference type="ChEBI" id="CHEBI:60240"/>
        <label>2</label>
    </ligand>
</feature>
<dbReference type="NCBIfam" id="TIGR00010">
    <property type="entry name" value="YchF/TatD family DNA exonuclease"/>
    <property type="match status" value="1"/>
</dbReference>
<feature type="binding site" evidence="3">
    <location>
        <position position="154"/>
    </location>
    <ligand>
        <name>a divalent metal cation</name>
        <dbReference type="ChEBI" id="CHEBI:60240"/>
        <label>2</label>
    </ligand>
</feature>
<dbReference type="PANTHER" id="PTHR46124:SF2">
    <property type="entry name" value="D-AMINOACYL-TRNA DEACYLASE"/>
    <property type="match status" value="1"/>
</dbReference>
<feature type="binding site" evidence="3">
    <location>
        <position position="95"/>
    </location>
    <ligand>
        <name>a divalent metal cation</name>
        <dbReference type="ChEBI" id="CHEBI:60240"/>
        <label>1</label>
    </ligand>
</feature>
<comment type="caution">
    <text evidence="4">The sequence shown here is derived from an EMBL/GenBank/DDBJ whole genome shotgun (WGS) entry which is preliminary data.</text>
</comment>